<proteinExistence type="predicted"/>
<dbReference type="EMBL" id="HBUE01168491">
    <property type="protein sequence ID" value="CAG6513729.1"/>
    <property type="molecule type" value="Transcribed_RNA"/>
</dbReference>
<name>A0A8D8NHB8_CULPI</name>
<organism evidence="1">
    <name type="scientific">Culex pipiens</name>
    <name type="common">House mosquito</name>
    <dbReference type="NCBI Taxonomy" id="7175"/>
    <lineage>
        <taxon>Eukaryota</taxon>
        <taxon>Metazoa</taxon>
        <taxon>Ecdysozoa</taxon>
        <taxon>Arthropoda</taxon>
        <taxon>Hexapoda</taxon>
        <taxon>Insecta</taxon>
        <taxon>Pterygota</taxon>
        <taxon>Neoptera</taxon>
        <taxon>Endopterygota</taxon>
        <taxon>Diptera</taxon>
        <taxon>Nematocera</taxon>
        <taxon>Culicoidea</taxon>
        <taxon>Culicidae</taxon>
        <taxon>Culicinae</taxon>
        <taxon>Culicini</taxon>
        <taxon>Culex</taxon>
        <taxon>Culex</taxon>
    </lineage>
</organism>
<evidence type="ECO:0000313" key="1">
    <source>
        <dbReference type="EMBL" id="CAG6565209.1"/>
    </source>
</evidence>
<reference evidence="1" key="1">
    <citation type="submission" date="2021-05" db="EMBL/GenBank/DDBJ databases">
        <authorList>
            <person name="Alioto T."/>
            <person name="Alioto T."/>
            <person name="Gomez Garrido J."/>
        </authorList>
    </citation>
    <scope>NUCLEOTIDE SEQUENCE</scope>
</reference>
<dbReference type="AlphaFoldDB" id="A0A8D8NHB8"/>
<dbReference type="EMBL" id="HBUE01273840">
    <property type="protein sequence ID" value="CAG6565209.1"/>
    <property type="molecule type" value="Transcribed_RNA"/>
</dbReference>
<accession>A0A8D8NHB8</accession>
<sequence length="147" mass="16055">MFLLLPAGNPHGAERVHQPDRVDAVLATQLQPNPTRVHHFPTQLHNLLLPQCHLSVARSSSGIQLVDELVMWSKRLRRGLQSGGQRSVLPYAHYRIPGRLGLGIGRGRTPAALFVDFVANFLSRVVHGGCLTPSGSEIPPTGHNRVS</sequence>
<protein>
    <submittedName>
        <fullName evidence="1">(northern house mosquito) hypothetical protein</fullName>
    </submittedName>
</protein>